<gene>
    <name evidence="1" type="ORF">GCM10010468_61730</name>
</gene>
<dbReference type="EMBL" id="BAAAUV010000021">
    <property type="protein sequence ID" value="GAA3230915.1"/>
    <property type="molecule type" value="Genomic_DNA"/>
</dbReference>
<comment type="caution">
    <text evidence="1">The sequence shown here is derived from an EMBL/GenBank/DDBJ whole genome shotgun (WGS) entry which is preliminary data.</text>
</comment>
<name>A0ABP6QI51_9ACTN</name>
<reference evidence="2" key="1">
    <citation type="journal article" date="2019" name="Int. J. Syst. Evol. Microbiol.">
        <title>The Global Catalogue of Microorganisms (GCM) 10K type strain sequencing project: providing services to taxonomists for standard genome sequencing and annotation.</title>
        <authorList>
            <consortium name="The Broad Institute Genomics Platform"/>
            <consortium name="The Broad Institute Genome Sequencing Center for Infectious Disease"/>
            <person name="Wu L."/>
            <person name="Ma J."/>
        </authorList>
    </citation>
    <scope>NUCLEOTIDE SEQUENCE [LARGE SCALE GENOMIC DNA]</scope>
    <source>
        <strain evidence="2">JCM 9377</strain>
    </source>
</reference>
<evidence type="ECO:0000313" key="1">
    <source>
        <dbReference type="EMBL" id="GAA3230915.1"/>
    </source>
</evidence>
<dbReference type="RefSeq" id="WP_344835369.1">
    <property type="nucleotide sequence ID" value="NZ_BAAAUV010000021.1"/>
</dbReference>
<proteinExistence type="predicted"/>
<dbReference type="Proteomes" id="UP001501237">
    <property type="component" value="Unassembled WGS sequence"/>
</dbReference>
<accession>A0ABP6QI51</accession>
<evidence type="ECO:0000313" key="2">
    <source>
        <dbReference type="Proteomes" id="UP001501237"/>
    </source>
</evidence>
<sequence length="155" mass="15986">MCLSLAAARGLETMMGALVAEPVLDRVLWNDDRAGLRIGVLAPGIDEPRAVAGLVRSVARVVLAVADAPVRLALHEGLVSLAGGQWCGPAITDVAGLGRHPLEPSPGGLTVLLSHRVHDDLARLGRGTFPLSGFRPVASAPVPAHTMTWDLGAGS</sequence>
<protein>
    <submittedName>
        <fullName evidence="1">Uncharacterized protein</fullName>
    </submittedName>
</protein>
<keyword evidence="2" id="KW-1185">Reference proteome</keyword>
<organism evidence="1 2">
    <name type="scientific">Actinocorallia longicatena</name>
    <dbReference type="NCBI Taxonomy" id="111803"/>
    <lineage>
        <taxon>Bacteria</taxon>
        <taxon>Bacillati</taxon>
        <taxon>Actinomycetota</taxon>
        <taxon>Actinomycetes</taxon>
        <taxon>Streptosporangiales</taxon>
        <taxon>Thermomonosporaceae</taxon>
        <taxon>Actinocorallia</taxon>
    </lineage>
</organism>